<keyword evidence="8 14" id="KW-0256">Endoplasmic reticulum</keyword>
<comment type="subcellular location">
    <subcellularLocation>
        <location evidence="1 14">Endoplasmic reticulum membrane</location>
    </subcellularLocation>
</comment>
<feature type="region of interest" description="Disordered" evidence="15">
    <location>
        <begin position="581"/>
        <end position="662"/>
    </location>
</feature>
<evidence type="ECO:0000256" key="6">
    <source>
        <dbReference type="ARBA" id="ARBA00022737"/>
    </source>
</evidence>
<comment type="caution">
    <text evidence="18">The sequence shown here is derived from an EMBL/GenBank/DDBJ whole genome shotgun (WGS) entry which is preliminary data.</text>
</comment>
<dbReference type="InterPro" id="IPR050301">
    <property type="entry name" value="NTE"/>
</dbReference>
<feature type="compositionally biased region" description="Basic and acidic residues" evidence="15">
    <location>
        <begin position="253"/>
        <end position="264"/>
    </location>
</feature>
<evidence type="ECO:0000256" key="7">
    <source>
        <dbReference type="ARBA" id="ARBA00022801"/>
    </source>
</evidence>
<evidence type="ECO:0000259" key="16">
    <source>
        <dbReference type="PROSITE" id="PS50042"/>
    </source>
</evidence>
<dbReference type="SUPFAM" id="SSF51206">
    <property type="entry name" value="cAMP-binding domain-like"/>
    <property type="match status" value="3"/>
</dbReference>
<dbReference type="Pfam" id="PF00027">
    <property type="entry name" value="cNMP_binding"/>
    <property type="match status" value="2"/>
</dbReference>
<comment type="similarity">
    <text evidence="2 14">Belongs to the NTE family.</text>
</comment>
<accession>A0A1Q3AA87</accession>
<keyword evidence="11 13" id="KW-0443">Lipid metabolism</keyword>
<evidence type="ECO:0000313" key="18">
    <source>
        <dbReference type="EMBL" id="GAV52605.1"/>
    </source>
</evidence>
<evidence type="ECO:0000256" key="4">
    <source>
        <dbReference type="ARBA" id="ARBA00018317"/>
    </source>
</evidence>
<keyword evidence="6" id="KW-0677">Repeat</keyword>
<dbReference type="OrthoDB" id="421051at2759"/>
<dbReference type="PROSITE" id="PS51635">
    <property type="entry name" value="PNPLA"/>
    <property type="match status" value="1"/>
</dbReference>
<feature type="region of interest" description="Disordered" evidence="15">
    <location>
        <begin position="334"/>
        <end position="385"/>
    </location>
</feature>
<gene>
    <name evidence="18" type="ORF">ZYGR_0AG05960</name>
</gene>
<proteinExistence type="inferred from homology"/>
<keyword evidence="12 14" id="KW-0472">Membrane</keyword>
<evidence type="ECO:0000256" key="15">
    <source>
        <dbReference type="SAM" id="MobiDB-lite"/>
    </source>
</evidence>
<feature type="compositionally biased region" description="Low complexity" evidence="15">
    <location>
        <begin position="607"/>
        <end position="633"/>
    </location>
</feature>
<dbReference type="PROSITE" id="PS50042">
    <property type="entry name" value="CNMP_BINDING_3"/>
    <property type="match status" value="2"/>
</dbReference>
<dbReference type="InterPro" id="IPR001423">
    <property type="entry name" value="LysoPLipase_patatin_CS"/>
</dbReference>
<feature type="domain" description="PNPLA" evidence="17">
    <location>
        <begin position="1344"/>
        <end position="1508"/>
    </location>
</feature>
<dbReference type="FunFam" id="3.40.1090.10:FF:000007">
    <property type="entry name" value="Lysophospholipase NTE1"/>
    <property type="match status" value="1"/>
</dbReference>
<feature type="active site" description="Nucleophile" evidence="13">
    <location>
        <position position="1377"/>
    </location>
</feature>
<evidence type="ECO:0000256" key="5">
    <source>
        <dbReference type="ARBA" id="ARBA00022692"/>
    </source>
</evidence>
<evidence type="ECO:0000259" key="17">
    <source>
        <dbReference type="PROSITE" id="PS51635"/>
    </source>
</evidence>
<comment type="catalytic activity">
    <reaction evidence="14">
        <text>a 1-acyl-sn-glycero-3-phosphocholine + H2O = sn-glycerol 3-phosphocholine + a fatty acid + H(+)</text>
        <dbReference type="Rhea" id="RHEA:15177"/>
        <dbReference type="ChEBI" id="CHEBI:15377"/>
        <dbReference type="ChEBI" id="CHEBI:15378"/>
        <dbReference type="ChEBI" id="CHEBI:16870"/>
        <dbReference type="ChEBI" id="CHEBI:28868"/>
        <dbReference type="ChEBI" id="CHEBI:58168"/>
        <dbReference type="EC" id="3.1.1.5"/>
    </reaction>
</comment>
<feature type="compositionally biased region" description="Acidic residues" evidence="15">
    <location>
        <begin position="277"/>
        <end position="286"/>
    </location>
</feature>
<dbReference type="SMART" id="SM00100">
    <property type="entry name" value="cNMP"/>
    <property type="match status" value="2"/>
</dbReference>
<feature type="short sequence motif" description="GXSXG" evidence="13">
    <location>
        <begin position="1375"/>
        <end position="1379"/>
    </location>
</feature>
<dbReference type="GO" id="GO:0016042">
    <property type="term" value="P:lipid catabolic process"/>
    <property type="evidence" value="ECO:0007669"/>
    <property type="project" value="UniProtKB-UniRule"/>
</dbReference>
<feature type="region of interest" description="Disordered" evidence="15">
    <location>
        <begin position="525"/>
        <end position="551"/>
    </location>
</feature>
<dbReference type="InterPro" id="IPR056556">
    <property type="entry name" value="NTE1_P-loop_dom"/>
</dbReference>
<reference evidence="18 19" key="1">
    <citation type="submission" date="2016-08" db="EMBL/GenBank/DDBJ databases">
        <title>Draft genome sequence of allopolyploid Zygosaccharomyces rouxii.</title>
        <authorList>
            <person name="Watanabe J."/>
            <person name="Uehara K."/>
            <person name="Mogi Y."/>
            <person name="Tsukioka Y."/>
        </authorList>
    </citation>
    <scope>NUCLEOTIDE SEQUENCE [LARGE SCALE GENOMIC DNA]</scope>
    <source>
        <strain evidence="18 19">NBRC 110957</strain>
    </source>
</reference>
<dbReference type="SUPFAM" id="SSF52151">
    <property type="entry name" value="FabD/lysophospholipase-like"/>
    <property type="match status" value="1"/>
</dbReference>
<evidence type="ECO:0000256" key="1">
    <source>
        <dbReference type="ARBA" id="ARBA00004586"/>
    </source>
</evidence>
<evidence type="ECO:0000256" key="13">
    <source>
        <dbReference type="PROSITE-ProRule" id="PRU01161"/>
    </source>
</evidence>
<dbReference type="InterPro" id="IPR014710">
    <property type="entry name" value="RmlC-like_jellyroll"/>
</dbReference>
<dbReference type="EC" id="3.1.1.5" evidence="3 14"/>
<feature type="active site" description="Proton acceptor" evidence="13">
    <location>
        <position position="1495"/>
    </location>
</feature>
<feature type="region of interest" description="Disordered" evidence="15">
    <location>
        <begin position="253"/>
        <end position="286"/>
    </location>
</feature>
<dbReference type="PROSITE" id="PS01237">
    <property type="entry name" value="UPF0028"/>
    <property type="match status" value="1"/>
</dbReference>
<evidence type="ECO:0000256" key="11">
    <source>
        <dbReference type="ARBA" id="ARBA00023098"/>
    </source>
</evidence>
<dbReference type="GO" id="GO:0046470">
    <property type="term" value="P:phosphatidylcholine metabolic process"/>
    <property type="evidence" value="ECO:0007669"/>
    <property type="project" value="InterPro"/>
</dbReference>
<dbReference type="InterPro" id="IPR016035">
    <property type="entry name" value="Acyl_Trfase/lysoPLipase"/>
</dbReference>
<dbReference type="Pfam" id="PF01734">
    <property type="entry name" value="Patatin"/>
    <property type="match status" value="1"/>
</dbReference>
<evidence type="ECO:0000256" key="8">
    <source>
        <dbReference type="ARBA" id="ARBA00022824"/>
    </source>
</evidence>
<dbReference type="Gene3D" id="3.40.1090.10">
    <property type="entry name" value="Cytosolic phospholipase A2 catalytic domain"/>
    <property type="match status" value="2"/>
</dbReference>
<evidence type="ECO:0000256" key="14">
    <source>
        <dbReference type="RuleBase" id="RU362043"/>
    </source>
</evidence>
<keyword evidence="10 14" id="KW-1133">Transmembrane helix</keyword>
<feature type="domain" description="Cyclic nucleotide-binding" evidence="16">
    <location>
        <begin position="793"/>
        <end position="897"/>
    </location>
</feature>
<evidence type="ECO:0000256" key="12">
    <source>
        <dbReference type="ARBA" id="ARBA00023136"/>
    </source>
</evidence>
<dbReference type="Gene3D" id="2.60.120.10">
    <property type="entry name" value="Jelly Rolls"/>
    <property type="match status" value="3"/>
</dbReference>
<evidence type="ECO:0000256" key="2">
    <source>
        <dbReference type="ARBA" id="ARBA00006636"/>
    </source>
</evidence>
<evidence type="ECO:0000313" key="19">
    <source>
        <dbReference type="Proteomes" id="UP000187013"/>
    </source>
</evidence>
<dbReference type="InterPro" id="IPR018490">
    <property type="entry name" value="cNMP-bd_dom_sf"/>
</dbReference>
<feature type="short sequence motif" description="GXGXXG" evidence="13">
    <location>
        <begin position="1348"/>
        <end position="1353"/>
    </location>
</feature>
<evidence type="ECO:0000256" key="10">
    <source>
        <dbReference type="ARBA" id="ARBA00022989"/>
    </source>
</evidence>
<feature type="transmembrane region" description="Helical" evidence="14">
    <location>
        <begin position="99"/>
        <end position="122"/>
    </location>
</feature>
<evidence type="ECO:0000256" key="3">
    <source>
        <dbReference type="ARBA" id="ARBA00013274"/>
    </source>
</evidence>
<dbReference type="InterPro" id="IPR000595">
    <property type="entry name" value="cNMP-bd_dom"/>
</dbReference>
<name>A0A1Q3AA87_ZYGRO</name>
<comment type="function">
    <text evidence="14">Intracellular phospholipase B that catalyzes the double deacylation of phosphatidylcholine (PC) to glycerophosphocholine (GroPCho). Plays an important role in membrane lipid homeostasis.</text>
</comment>
<keyword evidence="9 13" id="KW-0442">Lipid degradation</keyword>
<keyword evidence="7 13" id="KW-0378">Hydrolase</keyword>
<dbReference type="PANTHER" id="PTHR14226:SF29">
    <property type="entry name" value="NEUROPATHY TARGET ESTERASE SWS"/>
    <property type="match status" value="1"/>
</dbReference>
<dbReference type="GO" id="GO:0004622">
    <property type="term" value="F:phosphatidylcholine lysophospholipase activity"/>
    <property type="evidence" value="ECO:0007669"/>
    <property type="project" value="UniProtKB-EC"/>
</dbReference>
<organism evidence="18 19">
    <name type="scientific">Zygosaccharomyces rouxii</name>
    <dbReference type="NCBI Taxonomy" id="4956"/>
    <lineage>
        <taxon>Eukaryota</taxon>
        <taxon>Fungi</taxon>
        <taxon>Dikarya</taxon>
        <taxon>Ascomycota</taxon>
        <taxon>Saccharomycotina</taxon>
        <taxon>Saccharomycetes</taxon>
        <taxon>Saccharomycetales</taxon>
        <taxon>Saccharomycetaceae</taxon>
        <taxon>Zygosaccharomyces</taxon>
    </lineage>
</organism>
<feature type="compositionally biased region" description="Polar residues" evidence="15">
    <location>
        <begin position="357"/>
        <end position="369"/>
    </location>
</feature>
<feature type="domain" description="Cyclic nucleotide-binding" evidence="16">
    <location>
        <begin position="911"/>
        <end position="1045"/>
    </location>
</feature>
<dbReference type="Pfam" id="PF24179">
    <property type="entry name" value="NTE_Ploop"/>
    <property type="match status" value="1"/>
</dbReference>
<sequence>MNIENHTNIVPLQGSTTVPSFVPARQGSSQRQSVGSQQGGGGAPPTSQGWFVDNVLNVTWVISYFLIGSTRYFTRWSLYLVTVCLLRLPKWIFLSTNQFHLTISFPTFLVLSTITTYLIYCLMKEQVLSQYKALSSDDLDSDDTEPIHKTPGGATIKDEKAEKLNARDQLRYGKRDKDEESLATSYLDQFLSAIRIFGYLEKPVFHDLTKNMKTQKLDEGEILLLDNSVGFSIVVEGTLQIYHKVEQEKEFVDSNDTYESREADTESLSGEGNEFTAESDADLAESEADENSLNFIELKNGLGKFQLLNSVKQGNPVSSLVNILNLFTSANKTGDLWGSKPNNGDTDNGKPIHFNSPFKNNWINGESRNSSTSTSPPPGFNKSRISDDEAELMQTYSETNSMPQGIMPKVIACASTDCTIAIIPPQAFAKLTAKYPRSASHIIQMILTRLYRVTFQTAHDYLGLTKEIMDMEVLLNNSVSYEIPFYLKETVIRKLKNERKRDHFASKARIEDEKKDKMAKNIDATNANAQRGKVTHLKPHQSHYNPANANLRGSRHVVLDSRDHLNPGDLLSSVPLLRKESLNPAPSASSGTQDSVALSAPSPPDSIPSSQVGISSNSSKSSSKIIQKPSNSSAILMDAGSHRNSRHEPGSSHSNIHVNRDDDIKNRSFSAVEEETEESAVKMALVEAMFTYLGISKDNMRLPSISSSNTANDDFGGLHKSGDLTPNTSSSLSLSSYAAASNSGGGGTSYTSVLRILPSDYAKTSRKTKHPRKKSEYKEEISPKLTFESAKDEFAQGIQLLYFRQGTTIVEQNRKGKGLFYVISGKIAVTTGQKDSQTAAGQQILDSEQHETVLYTVCAGGIAGYLSSLIGYKSFVNLKARTDCYVGFLPSQVLERLCDKYFMMYLRITETLTSLLSPRLLKLDHALEWIHLSASDTLFNQGDPANGIYVILSGRLRQLQKTVPNPKGDETVSRSLDNEDLEVLGELAQGESFGEVEVLTAMNRFSTILAVRDSELARIPRSLFELLALEYPSIMIRVSRLVARKILATQKSGSNPPPKLVGGSGGKYDFNATIPPTKATLGQRKHIHNSSTGSITFRTIAILPITSGLPVEAFAMKLVQAFKKVGRSTIGLNQRTALSHLGRHAFDRLAKLKQSGYFAELEDMFQTVVYIADTPVNSSWTKTCIAQGDCILLLADATAFPEIGEYEKLLLKTRSTARTELILLHPERYVEPGLTHRWLRHRTWIDSQHHVQFAVNPLDTESATKGEGLNVGAFGLVDKFIQTEFSKRTQENISKLVPDSIKARVENLSSRFMNRKRQIYTPVYSHKNDFLRLARILSGKAIGLVLGGGGARGISHLGFLKAIEDQGIPIDMIGGTSIGAFVGGLYAKDYDLVPIYGRVKKFAGRISSLWRMAADLTWPVTSYTTGHEFNRGIWKTFGDVRIEDFWVQYYCNSTNITESVQEIHSSGYAWRYVRASMSLAGLLPPLEDKGSMLLDGGYLDNLPVWEMKARGCDTIFAVDVGSVDDRTPMQYGDSLNGFWIVINRWNPFSSHPNIPNMAEIQMRLGYVASVNALEKAKQTSGVIYVRPPIEDYATLDFNKFEEIYDVGADYGHSFLSELSAQGKMPDIPGSQVNHEGDSPEFFLRRRNSI</sequence>
<dbReference type="EMBL" id="BDGX01000033">
    <property type="protein sequence ID" value="GAV52605.1"/>
    <property type="molecule type" value="Genomic_DNA"/>
</dbReference>
<evidence type="ECO:0000256" key="9">
    <source>
        <dbReference type="ARBA" id="ARBA00022963"/>
    </source>
</evidence>
<dbReference type="Proteomes" id="UP000187013">
    <property type="component" value="Unassembled WGS sequence"/>
</dbReference>
<feature type="short sequence motif" description="DGA/G" evidence="13">
    <location>
        <begin position="1495"/>
        <end position="1497"/>
    </location>
</feature>
<protein>
    <recommendedName>
        <fullName evidence="4 14">Lysophospholipase NTE1</fullName>
        <ecNumber evidence="3 14">3.1.1.5</ecNumber>
    </recommendedName>
    <alternativeName>
        <fullName evidence="14">Intracellular phospholipase B</fullName>
    </alternativeName>
</protein>
<dbReference type="InterPro" id="IPR002641">
    <property type="entry name" value="PNPLA_dom"/>
</dbReference>
<feature type="compositionally biased region" description="Polar residues" evidence="15">
    <location>
        <begin position="584"/>
        <end position="596"/>
    </location>
</feature>
<dbReference type="CDD" id="cd00038">
    <property type="entry name" value="CAP_ED"/>
    <property type="match status" value="1"/>
</dbReference>
<dbReference type="PANTHER" id="PTHR14226">
    <property type="entry name" value="NEUROPATHY TARGET ESTERASE/SWISS CHEESE D.MELANOGASTER"/>
    <property type="match status" value="1"/>
</dbReference>
<dbReference type="GO" id="GO:0005789">
    <property type="term" value="C:endoplasmic reticulum membrane"/>
    <property type="evidence" value="ECO:0007669"/>
    <property type="project" value="UniProtKB-SubCell"/>
</dbReference>
<feature type="transmembrane region" description="Helical" evidence="14">
    <location>
        <begin position="76"/>
        <end position="93"/>
    </location>
</feature>
<keyword evidence="5 14" id="KW-0812">Transmembrane</keyword>